<dbReference type="EMBL" id="JBBPBN010000004">
    <property type="protein sequence ID" value="KAK9042091.1"/>
    <property type="molecule type" value="Genomic_DNA"/>
</dbReference>
<evidence type="ECO:0000259" key="5">
    <source>
        <dbReference type="PROSITE" id="PS50081"/>
    </source>
</evidence>
<dbReference type="InterPro" id="IPR002219">
    <property type="entry name" value="PKC_DAG/PE"/>
</dbReference>
<feature type="domain" description="Phorbol-ester/DAG-type" evidence="5">
    <location>
        <begin position="9"/>
        <end position="58"/>
    </location>
</feature>
<keyword evidence="1" id="KW-0479">Metal-binding</keyword>
<keyword evidence="7" id="KW-1185">Reference proteome</keyword>
<dbReference type="InterPro" id="IPR004146">
    <property type="entry name" value="DC1"/>
</dbReference>
<dbReference type="PANTHER" id="PTHR46288">
    <property type="entry name" value="PHORBOL-ESTER/DAG-TYPE DOMAIN-CONTAINING PROTEIN"/>
    <property type="match status" value="1"/>
</dbReference>
<keyword evidence="2" id="KW-0677">Repeat</keyword>
<dbReference type="InterPro" id="IPR001965">
    <property type="entry name" value="Znf_PHD"/>
</dbReference>
<keyword evidence="3" id="KW-0863">Zinc-finger</keyword>
<evidence type="ECO:0000313" key="6">
    <source>
        <dbReference type="EMBL" id="KAK9042091.1"/>
    </source>
</evidence>
<evidence type="ECO:0000256" key="1">
    <source>
        <dbReference type="ARBA" id="ARBA00022723"/>
    </source>
</evidence>
<evidence type="ECO:0000256" key="4">
    <source>
        <dbReference type="ARBA" id="ARBA00022833"/>
    </source>
</evidence>
<reference evidence="6 7" key="1">
    <citation type="journal article" date="2024" name="G3 (Bethesda)">
        <title>Genome assembly of Hibiscus sabdariffa L. provides insights into metabolisms of medicinal natural products.</title>
        <authorList>
            <person name="Kim T."/>
        </authorList>
    </citation>
    <scope>NUCLEOTIDE SEQUENCE [LARGE SCALE GENOMIC DNA]</scope>
    <source>
        <strain evidence="6">TK-2024</strain>
        <tissue evidence="6">Old leaves</tissue>
    </source>
</reference>
<gene>
    <name evidence="6" type="ORF">V6N11_017170</name>
</gene>
<name>A0ABR2TXD7_9ROSI</name>
<evidence type="ECO:0000313" key="7">
    <source>
        <dbReference type="Proteomes" id="UP001396334"/>
    </source>
</evidence>
<dbReference type="SMART" id="SM00109">
    <property type="entry name" value="C1"/>
    <property type="match status" value="5"/>
</dbReference>
<evidence type="ECO:0000256" key="2">
    <source>
        <dbReference type="ARBA" id="ARBA00022737"/>
    </source>
</evidence>
<dbReference type="Pfam" id="PF03107">
    <property type="entry name" value="C1_2"/>
    <property type="match status" value="6"/>
</dbReference>
<protein>
    <recommendedName>
        <fullName evidence="5">Phorbol-ester/DAG-type domain-containing protein</fullName>
    </recommendedName>
</protein>
<evidence type="ECO:0000256" key="3">
    <source>
        <dbReference type="ARBA" id="ARBA00022771"/>
    </source>
</evidence>
<organism evidence="6 7">
    <name type="scientific">Hibiscus sabdariffa</name>
    <name type="common">roselle</name>
    <dbReference type="NCBI Taxonomy" id="183260"/>
    <lineage>
        <taxon>Eukaryota</taxon>
        <taxon>Viridiplantae</taxon>
        <taxon>Streptophyta</taxon>
        <taxon>Embryophyta</taxon>
        <taxon>Tracheophyta</taxon>
        <taxon>Spermatophyta</taxon>
        <taxon>Magnoliopsida</taxon>
        <taxon>eudicotyledons</taxon>
        <taxon>Gunneridae</taxon>
        <taxon>Pentapetalae</taxon>
        <taxon>rosids</taxon>
        <taxon>malvids</taxon>
        <taxon>Malvales</taxon>
        <taxon>Malvaceae</taxon>
        <taxon>Malvoideae</taxon>
        <taxon>Hibiscus</taxon>
    </lineage>
</organism>
<comment type="caution">
    <text evidence="6">The sequence shown here is derived from an EMBL/GenBank/DDBJ whole genome shotgun (WGS) entry which is preliminary data.</text>
</comment>
<accession>A0ABR2TXD7</accession>
<proteinExistence type="predicted"/>
<dbReference type="PROSITE" id="PS50081">
    <property type="entry name" value="ZF_DAG_PE_2"/>
    <property type="match status" value="2"/>
</dbReference>
<dbReference type="InterPro" id="IPR046349">
    <property type="entry name" value="C1-like_sf"/>
</dbReference>
<dbReference type="PANTHER" id="PTHR46288:SF86">
    <property type="entry name" value="PHORBOL-ESTER_DAG-TYPE DOMAIN-CONTAINING PROTEIN"/>
    <property type="match status" value="1"/>
</dbReference>
<keyword evidence="4" id="KW-0862">Zinc</keyword>
<feature type="domain" description="Phorbol-ester/DAG-type" evidence="5">
    <location>
        <begin position="198"/>
        <end position="253"/>
    </location>
</feature>
<dbReference type="Proteomes" id="UP001396334">
    <property type="component" value="Unassembled WGS sequence"/>
</dbReference>
<dbReference type="SUPFAM" id="SSF57889">
    <property type="entry name" value="Cysteine-rich domain"/>
    <property type="match status" value="7"/>
</dbReference>
<sequence>MEIKLASHEHSMDYHCFHDTDDKWCDKCCKKISGAAYACLSCELWLHESCAKALQHLPREITHPLHSHHRLVLDWSGTTRDFTCDICLKIATGTNYACCRCDFQLDLVCAFASFDRQAMKMKQRSNAAMDRQIIQHSCHAHPMVLNNYNNVGEHGYNCSWCDKPLTGIFYGCKGCGFFLHQFCLDKVPKTLNHPFHPSHPLRLQFVTGNTTCNACMLIVRLRTGSTLSYCCRECNFNLDFHCAKLFPTLKHECHNHCLTYFGLSFRDPILKYHFECKSCHELCPGGLYRCVQCNLNFHLKCVPIPPFVQHRYHRHPIILSKPAETSTPLSMDDKALELNEMEQSEMTLVRPLIHEHPLKFCEKMGELEQQYCNGCRLELSGPGYICEGCPHFFRGYRLHETCAKLPNQIQHPLHPTHHLNLYARSPYMLDYIICDGCDDFSLGFIYLCEKCDFKLDLKCATRTRTTPPSGSSRSKESERETELFHFSHKHKLIFCNFNDPRYRRGCNFCRLQIFGPTYNCITCGWILHESCLKLPQETQVPIHSQHVSILSYMRYGRCHACGLKLLPAGYNYGCKDCDLNFHIACAGSLSGDLKRESHVHHLHYFGTEFHRFFAMYTDLIDLYAGLSCSHCGGVCSVGSFYRCLECGINFHLECVPLPQIVKSKSHVHPLTLKDSFIEDDSGEYYCDACEEQRHPGDHVYFCEECNGIFVAHIECALSKEEKVDVYMVPRERKTRTRKPRLSWRA</sequence>
<dbReference type="SMART" id="SM00249">
    <property type="entry name" value="PHD"/>
    <property type="match status" value="5"/>
</dbReference>